<keyword evidence="1" id="KW-1133">Transmembrane helix</keyword>
<dbReference type="Pfam" id="PF11139">
    <property type="entry name" value="SfLAP"/>
    <property type="match status" value="1"/>
</dbReference>
<gene>
    <name evidence="2" type="ORF">I602_1523</name>
    <name evidence="3" type="ORF">SAMN05444353_0243</name>
</gene>
<comment type="caution">
    <text evidence="2">The sequence shown here is derived from an EMBL/GenBank/DDBJ whole genome shotgun (WGS) entry which is preliminary data.</text>
</comment>
<protein>
    <submittedName>
        <fullName evidence="3">Sap, sulfolipid-1-addressing protein</fullName>
    </submittedName>
</protein>
<sequence>MDDIAILPLALTVMLGPQILVGMLLITRPDAIKSSLIYISTLLLTLIATTSIYYFLVQSIDFQNFSVGGRPALKYILIALFIFLIIKSFVTRNKITEPPKWMTGLATSSYKKIALIALSLIAFMPTDIVIAFSVGNILNQNSSSLLGAIPFFAAVFFIASVPLLLYFSLGSKASTTLAKVNAWLNTHGYVINIIVLAFFIYLLL</sequence>
<dbReference type="STRING" id="1300348.I602_1523"/>
<dbReference type="EMBL" id="LGBR01000001">
    <property type="protein sequence ID" value="KOY51963.1"/>
    <property type="molecule type" value="Genomic_DNA"/>
</dbReference>
<organism evidence="2 4">
    <name type="scientific">Polaribacter dokdonensis DSW-5</name>
    <dbReference type="NCBI Taxonomy" id="1300348"/>
    <lineage>
        <taxon>Bacteria</taxon>
        <taxon>Pseudomonadati</taxon>
        <taxon>Bacteroidota</taxon>
        <taxon>Flavobacteriia</taxon>
        <taxon>Flavobacteriales</taxon>
        <taxon>Flavobacteriaceae</taxon>
    </lineage>
</organism>
<reference evidence="3 5" key="2">
    <citation type="submission" date="2016-10" db="EMBL/GenBank/DDBJ databases">
        <authorList>
            <person name="Varghese N."/>
            <person name="Submissions S."/>
        </authorList>
    </citation>
    <scope>NUCLEOTIDE SEQUENCE [LARGE SCALE GENOMIC DNA]</scope>
    <source>
        <strain evidence="3 5">DSW-5</strain>
    </source>
</reference>
<evidence type="ECO:0000313" key="4">
    <source>
        <dbReference type="Proteomes" id="UP000037716"/>
    </source>
</evidence>
<keyword evidence="5" id="KW-1185">Reference proteome</keyword>
<feature type="transmembrane region" description="Helical" evidence="1">
    <location>
        <begin position="35"/>
        <end position="55"/>
    </location>
</feature>
<keyword evidence="1" id="KW-0472">Membrane</keyword>
<dbReference type="OrthoDB" id="3684935at2"/>
<dbReference type="InterPro" id="IPR021315">
    <property type="entry name" value="Gap/Sap"/>
</dbReference>
<reference evidence="2 4" key="1">
    <citation type="submission" date="2015-07" db="EMBL/GenBank/DDBJ databases">
        <title>Genome of Polaribacter dokdonenesis DSW-5, isolated from seawater off Dokdo in Korea.</title>
        <authorList>
            <person name="Yoon K."/>
            <person name="Song J.Y."/>
            <person name="Kim J.F."/>
        </authorList>
    </citation>
    <scope>NUCLEOTIDE SEQUENCE [LARGE SCALE GENOMIC DNA]</scope>
    <source>
        <strain evidence="2 4">DSW-5</strain>
    </source>
</reference>
<feature type="transmembrane region" description="Helical" evidence="1">
    <location>
        <begin position="146"/>
        <end position="170"/>
    </location>
</feature>
<keyword evidence="1" id="KW-0812">Transmembrane</keyword>
<name>A0A0M9CGF3_9FLAO</name>
<dbReference type="RefSeq" id="WP_053974105.1">
    <property type="nucleotide sequence ID" value="NZ_FNUE01000001.1"/>
</dbReference>
<dbReference type="EMBL" id="FNUE01000001">
    <property type="protein sequence ID" value="SED98849.1"/>
    <property type="molecule type" value="Genomic_DNA"/>
</dbReference>
<feature type="transmembrane region" description="Helical" evidence="1">
    <location>
        <begin position="75"/>
        <end position="92"/>
    </location>
</feature>
<evidence type="ECO:0000313" key="5">
    <source>
        <dbReference type="Proteomes" id="UP000183071"/>
    </source>
</evidence>
<feature type="transmembrane region" description="Helical" evidence="1">
    <location>
        <begin position="6"/>
        <end position="26"/>
    </location>
</feature>
<evidence type="ECO:0000313" key="3">
    <source>
        <dbReference type="EMBL" id="SED98849.1"/>
    </source>
</evidence>
<feature type="transmembrane region" description="Helical" evidence="1">
    <location>
        <begin position="113"/>
        <end position="134"/>
    </location>
</feature>
<proteinExistence type="predicted"/>
<dbReference type="PATRIC" id="fig|1300348.6.peg.1522"/>
<feature type="transmembrane region" description="Helical" evidence="1">
    <location>
        <begin position="182"/>
        <end position="203"/>
    </location>
</feature>
<dbReference type="Proteomes" id="UP000183071">
    <property type="component" value="Unassembled WGS sequence"/>
</dbReference>
<dbReference type="Proteomes" id="UP000037716">
    <property type="component" value="Unassembled WGS sequence"/>
</dbReference>
<evidence type="ECO:0000313" key="2">
    <source>
        <dbReference type="EMBL" id="KOY51963.1"/>
    </source>
</evidence>
<dbReference type="AlphaFoldDB" id="A0A0M9CGF3"/>
<accession>A0A0M9CGF3</accession>
<evidence type="ECO:0000256" key="1">
    <source>
        <dbReference type="SAM" id="Phobius"/>
    </source>
</evidence>